<dbReference type="Proteomes" id="UP000437068">
    <property type="component" value="Unassembled WGS sequence"/>
</dbReference>
<protein>
    <submittedName>
        <fullName evidence="3">Uncharacterized protein</fullName>
    </submittedName>
</protein>
<gene>
    <name evidence="4" type="ORF">PF001_g30912</name>
    <name evidence="3" type="ORF">PF005_g31103</name>
    <name evidence="2" type="ORF">PF009_g21620</name>
</gene>
<dbReference type="Proteomes" id="UP000433483">
    <property type="component" value="Unassembled WGS sequence"/>
</dbReference>
<reference evidence="5 6" key="1">
    <citation type="submission" date="2018-08" db="EMBL/GenBank/DDBJ databases">
        <title>Genomic investigation of the strawberry pathogen Phytophthora fragariae indicates pathogenicity is determined by transcriptional variation in three key races.</title>
        <authorList>
            <person name="Adams T.M."/>
            <person name="Armitage A.D."/>
            <person name="Sobczyk M.K."/>
            <person name="Bates H.J."/>
            <person name="Dunwell J.M."/>
            <person name="Nellist C.F."/>
            <person name="Harrison R.J."/>
        </authorList>
    </citation>
    <scope>NUCLEOTIDE SEQUENCE [LARGE SCALE GENOMIC DNA]</scope>
    <source>
        <strain evidence="4 7">A4</strain>
        <strain evidence="3 6">NOV-27</strain>
        <strain evidence="2 5">NOV-9</strain>
    </source>
</reference>
<evidence type="ECO:0000256" key="1">
    <source>
        <dbReference type="SAM" id="MobiDB-lite"/>
    </source>
</evidence>
<evidence type="ECO:0000313" key="5">
    <source>
        <dbReference type="Proteomes" id="UP000429523"/>
    </source>
</evidence>
<dbReference type="EMBL" id="QXGB01005986">
    <property type="protein sequence ID" value="KAE9161784.1"/>
    <property type="molecule type" value="Genomic_DNA"/>
</dbReference>
<dbReference type="AlphaFoldDB" id="A0A6A3V884"/>
<evidence type="ECO:0000313" key="4">
    <source>
        <dbReference type="EMBL" id="KAE9265383.1"/>
    </source>
</evidence>
<evidence type="ECO:0000313" key="3">
    <source>
        <dbReference type="EMBL" id="KAE9161784.1"/>
    </source>
</evidence>
<sequence length="119" mass="14027">MFQTKTLMRTTTQALTRMPVTMQMRRLERRGEDTKRQTKTKKAGMTRRSTKRKKGAMKKGKVAMRKNGRTMNRVMEMKSVKRKTKEVLKQNLRWLVKESIRAPKPRPSAVGGRNGRYRM</sequence>
<dbReference type="EMBL" id="QXGE01006371">
    <property type="protein sequence ID" value="KAE9265383.1"/>
    <property type="molecule type" value="Genomic_DNA"/>
</dbReference>
<dbReference type="Proteomes" id="UP000429523">
    <property type="component" value="Unassembled WGS sequence"/>
</dbReference>
<feature type="compositionally biased region" description="Basic residues" evidence="1">
    <location>
        <begin position="37"/>
        <end position="62"/>
    </location>
</feature>
<name>A0A6A3V884_9STRA</name>
<keyword evidence="6" id="KW-1185">Reference proteome</keyword>
<proteinExistence type="predicted"/>
<evidence type="ECO:0000313" key="7">
    <source>
        <dbReference type="Proteomes" id="UP000437068"/>
    </source>
</evidence>
<evidence type="ECO:0000313" key="6">
    <source>
        <dbReference type="Proteomes" id="UP000433483"/>
    </source>
</evidence>
<evidence type="ECO:0000313" key="2">
    <source>
        <dbReference type="EMBL" id="KAE8928238.1"/>
    </source>
</evidence>
<dbReference type="EMBL" id="QXGF01001715">
    <property type="protein sequence ID" value="KAE8928238.1"/>
    <property type="molecule type" value="Genomic_DNA"/>
</dbReference>
<comment type="caution">
    <text evidence="3">The sequence shown here is derived from an EMBL/GenBank/DDBJ whole genome shotgun (WGS) entry which is preliminary data.</text>
</comment>
<feature type="region of interest" description="Disordered" evidence="1">
    <location>
        <begin position="99"/>
        <end position="119"/>
    </location>
</feature>
<feature type="region of interest" description="Disordered" evidence="1">
    <location>
        <begin position="19"/>
        <end position="62"/>
    </location>
</feature>
<organism evidence="3 6">
    <name type="scientific">Phytophthora fragariae</name>
    <dbReference type="NCBI Taxonomy" id="53985"/>
    <lineage>
        <taxon>Eukaryota</taxon>
        <taxon>Sar</taxon>
        <taxon>Stramenopiles</taxon>
        <taxon>Oomycota</taxon>
        <taxon>Peronosporomycetes</taxon>
        <taxon>Peronosporales</taxon>
        <taxon>Peronosporaceae</taxon>
        <taxon>Phytophthora</taxon>
    </lineage>
</organism>
<accession>A0A6A3V884</accession>
<feature type="compositionally biased region" description="Basic and acidic residues" evidence="1">
    <location>
        <begin position="25"/>
        <end position="36"/>
    </location>
</feature>